<keyword evidence="1" id="KW-0812">Transmembrane</keyword>
<feature type="transmembrane region" description="Helical" evidence="1">
    <location>
        <begin position="12"/>
        <end position="29"/>
    </location>
</feature>
<dbReference type="Proteomes" id="UP000682951">
    <property type="component" value="Unassembled WGS sequence"/>
</dbReference>
<feature type="transmembrane region" description="Helical" evidence="1">
    <location>
        <begin position="41"/>
        <end position="65"/>
    </location>
</feature>
<sequence>MNNLNEVKDSLGVYLWVAGIGLIGALLNVGARANKSTGRKIIDLIIGSLSSMFLGWIVYEVVFFIYNKEKLALAACGFFAWKGTEWVNVLIDKLIDKYISKRADDIYEIEINKTDEEFKDGRF</sequence>
<proteinExistence type="predicted"/>
<dbReference type="RefSeq" id="WP_212142201.1">
    <property type="nucleotide sequence ID" value="NZ_JAGSSW010000006.1"/>
</dbReference>
<evidence type="ECO:0008006" key="4">
    <source>
        <dbReference type="Google" id="ProtNLM"/>
    </source>
</evidence>
<gene>
    <name evidence="2" type="ORF">KDD93_06775</name>
</gene>
<keyword evidence="1" id="KW-1133">Transmembrane helix</keyword>
<evidence type="ECO:0000313" key="2">
    <source>
        <dbReference type="EMBL" id="MBR8464263.1"/>
    </source>
</evidence>
<name>A0ABS5HJE0_9BACT</name>
<evidence type="ECO:0000256" key="1">
    <source>
        <dbReference type="SAM" id="Phobius"/>
    </source>
</evidence>
<comment type="caution">
    <text evidence="2">The sequence shown here is derived from an EMBL/GenBank/DDBJ whole genome shotgun (WGS) entry which is preliminary data.</text>
</comment>
<dbReference type="EMBL" id="JAGSSW010000006">
    <property type="protein sequence ID" value="MBR8464263.1"/>
    <property type="molecule type" value="Genomic_DNA"/>
</dbReference>
<protein>
    <recommendedName>
        <fullName evidence="4">Holin</fullName>
    </recommendedName>
</protein>
<keyword evidence="3" id="KW-1185">Reference proteome</keyword>
<reference evidence="2 3" key="1">
    <citation type="submission" date="2021-04" db="EMBL/GenBank/DDBJ databases">
        <title>Molecular and phenotypic characterization and identification of bacterial isolates recovered from the Anatolian ground squirrels (Spermophilus xanthoprymnus) and which have the potential to form a new species in the Campylobacter genus.</title>
        <authorList>
            <person name="Aydin F."/>
            <person name="Abay S."/>
            <person name="Kayman T."/>
            <person name="Karakaya E."/>
            <person name="Mustak H.K."/>
            <person name="Mustak I.B."/>
            <person name="Bilgin N."/>
            <person name="Duzler A."/>
            <person name="Sahin O."/>
            <person name="Guran O."/>
            <person name="Saticioglu I.B."/>
        </authorList>
    </citation>
    <scope>NUCLEOTIDE SEQUENCE [LARGE SCALE GENOMIC DNA]</scope>
    <source>
        <strain evidence="3">faydin-G24</strain>
    </source>
</reference>
<accession>A0ABS5HJE0</accession>
<evidence type="ECO:0000313" key="3">
    <source>
        <dbReference type="Proteomes" id="UP000682951"/>
    </source>
</evidence>
<organism evidence="2 3">
    <name type="scientific">Campylobacter anatolicus</name>
    <dbReference type="NCBI Taxonomy" id="2829105"/>
    <lineage>
        <taxon>Bacteria</taxon>
        <taxon>Pseudomonadati</taxon>
        <taxon>Campylobacterota</taxon>
        <taxon>Epsilonproteobacteria</taxon>
        <taxon>Campylobacterales</taxon>
        <taxon>Campylobacteraceae</taxon>
        <taxon>Campylobacter</taxon>
    </lineage>
</organism>
<keyword evidence="1" id="KW-0472">Membrane</keyword>